<dbReference type="CDD" id="cd23021">
    <property type="entry name" value="zf-HIT_IN80B"/>
    <property type="match status" value="1"/>
</dbReference>
<dbReference type="InterPro" id="IPR029523">
    <property type="entry name" value="INO80B/Ies2"/>
</dbReference>
<feature type="compositionally biased region" description="Low complexity" evidence="1">
    <location>
        <begin position="319"/>
        <end position="328"/>
    </location>
</feature>
<dbReference type="OrthoDB" id="2021186at2759"/>
<feature type="compositionally biased region" description="Basic residues" evidence="1">
    <location>
        <begin position="329"/>
        <end position="339"/>
    </location>
</feature>
<protein>
    <recommendedName>
        <fullName evidence="2">INO80 complex subunit B-like conserved region domain-containing protein</fullName>
    </recommendedName>
</protein>
<feature type="compositionally biased region" description="Basic residues" evidence="1">
    <location>
        <begin position="384"/>
        <end position="393"/>
    </location>
</feature>
<sequence length="630" mass="69108">MEGLEGMSFDGGLGVRKKPRSSLHRRPRTGYSQLFTDEFGRDLSSQSPTPPSDTQGTGNYCSSGNLSKGSSDDNEEYDEGFQDAHFKSRDGYWKTASVNQMGGDNNQWGMDCDTSNKTARSGGNSGGYNVKNGRYADDFYSSGSFRGSASGPKRCSEGVLAPANWKGSHRENQAMDSLVSRDLANCPNIEGNVSSRHMGQLGISSNGSGNGGSDSKSMPRKVKLKLGGVTHTIHAKPAANSGGIRQNSSGAASAMKPLRTDGSKRRQKLITQENSDDDYPYRTGKTNSLQGIPWKDFSGGSFPTKESKSKSSGEKKQSQKSSNAPSSKPVRKSKRVPKRRVLDGEYDDAEEDDEIRYLERLKTPKISADVGGDYDDDEEDENRRRGKSRGVKRRPFEGEVDEDGYEEELTSVNDDIDNSEFGAEGKSSKKRKETVDSLVDEKKEFSLTTRQRALQSGKDSGVAANLIEFPDGLPATQKKKKEKMTEVEQQLKKAEAAQRRRMQVEKANKELEAEAIRKILGQDSNRKKREDKIRKHQDELAQAKAATAMTLASSTIRLVSGPNGTTVSFPEDGLPSIFSSTPCSYPPPREKCAGPSCTNIYKYRDSKSNLPLCSLQCYRAIHQTMQSVAS</sequence>
<dbReference type="PANTHER" id="PTHR21561">
    <property type="entry name" value="INO80 COMPLEX SUBUNIT B"/>
    <property type="match status" value="1"/>
</dbReference>
<feature type="compositionally biased region" description="Acidic residues" evidence="1">
    <location>
        <begin position="344"/>
        <end position="354"/>
    </location>
</feature>
<dbReference type="eggNOG" id="ENOG502QSTQ">
    <property type="taxonomic scope" value="Eukaryota"/>
</dbReference>
<dbReference type="STRING" id="13333.W1NWU6"/>
<reference evidence="4" key="1">
    <citation type="journal article" date="2013" name="Science">
        <title>The Amborella genome and the evolution of flowering plants.</title>
        <authorList>
            <consortium name="Amborella Genome Project"/>
        </authorList>
    </citation>
    <scope>NUCLEOTIDE SEQUENCE [LARGE SCALE GENOMIC DNA]</scope>
</reference>
<feature type="compositionally biased region" description="Basic residues" evidence="1">
    <location>
        <begin position="15"/>
        <end position="28"/>
    </location>
</feature>
<dbReference type="GO" id="GO:0006338">
    <property type="term" value="P:chromatin remodeling"/>
    <property type="evidence" value="ECO:0007669"/>
    <property type="project" value="InterPro"/>
</dbReference>
<feature type="compositionally biased region" description="Polar residues" evidence="1">
    <location>
        <begin position="103"/>
        <end position="122"/>
    </location>
</feature>
<feature type="region of interest" description="Disordered" evidence="1">
    <location>
        <begin position="1"/>
        <end position="83"/>
    </location>
</feature>
<feature type="compositionally biased region" description="Acidic residues" evidence="1">
    <location>
        <begin position="72"/>
        <end position="81"/>
    </location>
</feature>
<dbReference type="EMBL" id="KI394661">
    <property type="protein sequence ID" value="ERN02107.1"/>
    <property type="molecule type" value="Genomic_DNA"/>
</dbReference>
<dbReference type="PANTHER" id="PTHR21561:SF25">
    <property type="entry name" value="OS03G0811500 PROTEIN"/>
    <property type="match status" value="1"/>
</dbReference>
<dbReference type="Proteomes" id="UP000017836">
    <property type="component" value="Unassembled WGS sequence"/>
</dbReference>
<feature type="compositionally biased region" description="Low complexity" evidence="1">
    <location>
        <begin position="44"/>
        <end position="58"/>
    </location>
</feature>
<feature type="region of interest" description="Disordered" evidence="1">
    <location>
        <begin position="103"/>
        <end position="133"/>
    </location>
</feature>
<gene>
    <name evidence="3" type="ORF">AMTR_s00045p00162570</name>
</gene>
<feature type="region of interest" description="Disordered" evidence="1">
    <location>
        <begin position="473"/>
        <end position="504"/>
    </location>
</feature>
<organism evidence="3 4">
    <name type="scientific">Amborella trichopoda</name>
    <dbReference type="NCBI Taxonomy" id="13333"/>
    <lineage>
        <taxon>Eukaryota</taxon>
        <taxon>Viridiplantae</taxon>
        <taxon>Streptophyta</taxon>
        <taxon>Embryophyta</taxon>
        <taxon>Tracheophyta</taxon>
        <taxon>Spermatophyta</taxon>
        <taxon>Magnoliopsida</taxon>
        <taxon>Amborellales</taxon>
        <taxon>Amborellaceae</taxon>
        <taxon>Amborella</taxon>
    </lineage>
</organism>
<dbReference type="Gramene" id="ERN02107">
    <property type="protein sequence ID" value="ERN02107"/>
    <property type="gene ID" value="AMTR_s00045p00162570"/>
</dbReference>
<feature type="region of interest" description="Disordered" evidence="1">
    <location>
        <begin position="189"/>
        <end position="436"/>
    </location>
</feature>
<dbReference type="GO" id="GO:0031011">
    <property type="term" value="C:Ino80 complex"/>
    <property type="evidence" value="ECO:0000318"/>
    <property type="project" value="GO_Central"/>
</dbReference>
<dbReference type="KEGG" id="atr:18430210"/>
<dbReference type="InterPro" id="IPR007529">
    <property type="entry name" value="Znf_HIT"/>
</dbReference>
<feature type="compositionally biased region" description="Polar residues" evidence="1">
    <location>
        <begin position="59"/>
        <end position="69"/>
    </location>
</feature>
<evidence type="ECO:0000313" key="3">
    <source>
        <dbReference type="EMBL" id="ERN02107.1"/>
    </source>
</evidence>
<dbReference type="HOGENOM" id="CLU_025232_0_0_1"/>
<name>W1NWU6_AMBTC</name>
<evidence type="ECO:0000259" key="2">
    <source>
        <dbReference type="SMART" id="SM01406"/>
    </source>
</evidence>
<dbReference type="SMART" id="SM01406">
    <property type="entry name" value="PAPA-1"/>
    <property type="match status" value="1"/>
</dbReference>
<dbReference type="Pfam" id="PF04795">
    <property type="entry name" value="PAPA-1"/>
    <property type="match status" value="1"/>
</dbReference>
<dbReference type="OMA" id="IHEKMED"/>
<evidence type="ECO:0000256" key="1">
    <source>
        <dbReference type="SAM" id="MobiDB-lite"/>
    </source>
</evidence>
<feature type="compositionally biased region" description="Acidic residues" evidence="1">
    <location>
        <begin position="398"/>
        <end position="418"/>
    </location>
</feature>
<dbReference type="Pfam" id="PF04438">
    <property type="entry name" value="zf-HIT"/>
    <property type="match status" value="1"/>
</dbReference>
<accession>W1NWU6</accession>
<feature type="compositionally biased region" description="Basic and acidic residues" evidence="1">
    <location>
        <begin position="483"/>
        <end position="504"/>
    </location>
</feature>
<evidence type="ECO:0000313" key="4">
    <source>
        <dbReference type="Proteomes" id="UP000017836"/>
    </source>
</evidence>
<feature type="compositionally biased region" description="Basic and acidic residues" evidence="1">
    <location>
        <begin position="305"/>
        <end position="317"/>
    </location>
</feature>
<feature type="domain" description="INO80 complex subunit B-like conserved region" evidence="2">
    <location>
        <begin position="488"/>
        <end position="573"/>
    </location>
</feature>
<keyword evidence="4" id="KW-1185">Reference proteome</keyword>
<dbReference type="InterPro" id="IPR006880">
    <property type="entry name" value="INO80B_C"/>
</dbReference>
<proteinExistence type="predicted"/>
<dbReference type="AlphaFoldDB" id="W1NWU6"/>